<sequence length="309" mass="34055">MPSNAVEFFLGGIATCGAGLFTNPLEVVKTRMQLQGELKARGTYQRHYRNVFHAFYTIARVDGLLALQKGLVPALWYQLFMNGARLGTYQCLVNMGLTKNSKGELSYPRAVAAGAFAGCCGACVGSPFYLIKTQLQARSHQAIAVGHQHTHHGMTHGLRLIYSDGGFFGLWRGVSAAIARVTVGSAAQLSTFSATKEFIKDSKVFRDESILVPITASMISGVAVVVFMTPFDVISTRLYNQGLDGKGRGLYYRGFLDCFLKVLMKEGPLGFYKGWSASWFRLAPHTVLSLVFWDQTRILYKNIQDSFTS</sequence>
<reference evidence="13" key="2">
    <citation type="submission" date="2021-01" db="UniProtKB">
        <authorList>
            <consortium name="EnsemblMetazoa"/>
        </authorList>
    </citation>
    <scope>IDENTIFICATION</scope>
</reference>
<evidence type="ECO:0000313" key="14">
    <source>
        <dbReference type="Proteomes" id="UP000007110"/>
    </source>
</evidence>
<evidence type="ECO:0000256" key="5">
    <source>
        <dbReference type="ARBA" id="ARBA00022737"/>
    </source>
</evidence>
<dbReference type="OrthoDB" id="6703404at2759"/>
<dbReference type="EnsemblMetazoa" id="XM_777730">
    <property type="protein sequence ID" value="XP_782823"/>
    <property type="gene ID" value="LOC577507"/>
</dbReference>
<keyword evidence="6" id="KW-0999">Mitochondrion inner membrane</keyword>
<evidence type="ECO:0000256" key="8">
    <source>
        <dbReference type="ARBA" id="ARBA00023128"/>
    </source>
</evidence>
<feature type="transmembrane region" description="Helical" evidence="12">
    <location>
        <begin position="110"/>
        <end position="131"/>
    </location>
</feature>
<evidence type="ECO:0000256" key="3">
    <source>
        <dbReference type="ARBA" id="ARBA00022448"/>
    </source>
</evidence>
<dbReference type="InterPro" id="IPR023395">
    <property type="entry name" value="MCP_dom_sf"/>
</dbReference>
<dbReference type="InterPro" id="IPR018108">
    <property type="entry name" value="MCP_transmembrane"/>
</dbReference>
<keyword evidence="5" id="KW-0677">Repeat</keyword>
<dbReference type="InParanoid" id="A0A7M7RA44"/>
<feature type="repeat" description="Solcar" evidence="10">
    <location>
        <begin position="6"/>
        <end position="95"/>
    </location>
</feature>
<dbReference type="Pfam" id="PF00153">
    <property type="entry name" value="Mito_carr"/>
    <property type="match status" value="3"/>
</dbReference>
<dbReference type="GeneID" id="577507"/>
<keyword evidence="8" id="KW-0496">Mitochondrion</keyword>
<dbReference type="PROSITE" id="PS50920">
    <property type="entry name" value="SOLCAR"/>
    <property type="match status" value="3"/>
</dbReference>
<reference evidence="14" key="1">
    <citation type="submission" date="2015-02" db="EMBL/GenBank/DDBJ databases">
        <title>Genome sequencing for Strongylocentrotus purpuratus.</title>
        <authorList>
            <person name="Murali S."/>
            <person name="Liu Y."/>
            <person name="Vee V."/>
            <person name="English A."/>
            <person name="Wang M."/>
            <person name="Skinner E."/>
            <person name="Han Y."/>
            <person name="Muzny D.M."/>
            <person name="Worley K.C."/>
            <person name="Gibbs R.A."/>
        </authorList>
    </citation>
    <scope>NUCLEOTIDE SEQUENCE</scope>
</reference>
<dbReference type="KEGG" id="spu:577507"/>
<evidence type="ECO:0000256" key="6">
    <source>
        <dbReference type="ARBA" id="ARBA00022792"/>
    </source>
</evidence>
<evidence type="ECO:0000256" key="7">
    <source>
        <dbReference type="ARBA" id="ARBA00022989"/>
    </source>
</evidence>
<evidence type="ECO:0000256" key="10">
    <source>
        <dbReference type="PROSITE-ProRule" id="PRU00282"/>
    </source>
</evidence>
<feature type="transmembrane region" description="Helical" evidence="12">
    <location>
        <begin position="210"/>
        <end position="231"/>
    </location>
</feature>
<organism evidence="13 14">
    <name type="scientific">Strongylocentrotus purpuratus</name>
    <name type="common">Purple sea urchin</name>
    <dbReference type="NCBI Taxonomy" id="7668"/>
    <lineage>
        <taxon>Eukaryota</taxon>
        <taxon>Metazoa</taxon>
        <taxon>Echinodermata</taxon>
        <taxon>Eleutherozoa</taxon>
        <taxon>Echinozoa</taxon>
        <taxon>Echinoidea</taxon>
        <taxon>Euechinoidea</taxon>
        <taxon>Echinacea</taxon>
        <taxon>Camarodonta</taxon>
        <taxon>Echinidea</taxon>
        <taxon>Strongylocentrotidae</taxon>
        <taxon>Strongylocentrotus</taxon>
    </lineage>
</organism>
<keyword evidence="7 12" id="KW-1133">Transmembrane helix</keyword>
<dbReference type="RefSeq" id="XP_782823.4">
    <property type="nucleotide sequence ID" value="XM_777730.5"/>
</dbReference>
<proteinExistence type="inferred from homology"/>
<dbReference type="PANTHER" id="PTHR45928">
    <property type="entry name" value="RE38146P"/>
    <property type="match status" value="1"/>
</dbReference>
<dbReference type="SUPFAM" id="SSF103506">
    <property type="entry name" value="Mitochondrial carrier"/>
    <property type="match status" value="1"/>
</dbReference>
<evidence type="ECO:0000256" key="9">
    <source>
        <dbReference type="ARBA" id="ARBA00023136"/>
    </source>
</evidence>
<evidence type="ECO:0000313" key="13">
    <source>
        <dbReference type="EnsemblMetazoa" id="XP_782823"/>
    </source>
</evidence>
<evidence type="ECO:0000256" key="4">
    <source>
        <dbReference type="ARBA" id="ARBA00022692"/>
    </source>
</evidence>
<evidence type="ECO:0000256" key="2">
    <source>
        <dbReference type="ARBA" id="ARBA00006375"/>
    </source>
</evidence>
<accession>A0A7M7RA44</accession>
<protein>
    <recommendedName>
        <fullName evidence="15">Solute carrier family 25 member 35</fullName>
    </recommendedName>
</protein>
<feature type="repeat" description="Solcar" evidence="10">
    <location>
        <begin position="208"/>
        <end position="299"/>
    </location>
</feature>
<name>A0A7M7RA44_STRPU</name>
<keyword evidence="9 10" id="KW-0472">Membrane</keyword>
<comment type="subcellular location">
    <subcellularLocation>
        <location evidence="1">Mitochondrion inner membrane</location>
        <topology evidence="1">Multi-pass membrane protein</topology>
    </subcellularLocation>
</comment>
<dbReference type="Gene3D" id="1.50.40.10">
    <property type="entry name" value="Mitochondrial carrier domain"/>
    <property type="match status" value="1"/>
</dbReference>
<keyword evidence="14" id="KW-1185">Reference proteome</keyword>
<feature type="repeat" description="Solcar" evidence="10">
    <location>
        <begin position="105"/>
        <end position="198"/>
    </location>
</feature>
<dbReference type="Proteomes" id="UP000007110">
    <property type="component" value="Unassembled WGS sequence"/>
</dbReference>
<comment type="similarity">
    <text evidence="2 11">Belongs to the mitochondrial carrier (TC 2.A.29) family.</text>
</comment>
<evidence type="ECO:0000256" key="1">
    <source>
        <dbReference type="ARBA" id="ARBA00004448"/>
    </source>
</evidence>
<dbReference type="FunFam" id="1.50.40.10:FF:000039">
    <property type="entry name" value="Solute carrier family 25 member 35"/>
    <property type="match status" value="1"/>
</dbReference>
<evidence type="ECO:0000256" key="11">
    <source>
        <dbReference type="RuleBase" id="RU000488"/>
    </source>
</evidence>
<evidence type="ECO:0000256" key="12">
    <source>
        <dbReference type="SAM" id="Phobius"/>
    </source>
</evidence>
<dbReference type="FunCoup" id="A0A7M7RA44">
    <property type="interactions" value="540"/>
</dbReference>
<dbReference type="OMA" id="GFYDPMR"/>
<dbReference type="GO" id="GO:0005743">
    <property type="term" value="C:mitochondrial inner membrane"/>
    <property type="evidence" value="ECO:0007669"/>
    <property type="project" value="UniProtKB-SubCell"/>
</dbReference>
<dbReference type="PANTHER" id="PTHR45928:SF1">
    <property type="entry name" value="RE38146P"/>
    <property type="match status" value="1"/>
</dbReference>
<keyword evidence="4 10" id="KW-0812">Transmembrane</keyword>
<dbReference type="AlphaFoldDB" id="A0A7M7RA44"/>
<dbReference type="InterPro" id="IPR051508">
    <property type="entry name" value="Mito_Carrier_Antiporter"/>
</dbReference>
<keyword evidence="3 11" id="KW-0813">Transport</keyword>
<evidence type="ECO:0008006" key="15">
    <source>
        <dbReference type="Google" id="ProtNLM"/>
    </source>
</evidence>